<name>A0ABW4FUL5_9PSEU</name>
<gene>
    <name evidence="1" type="ORF">ACFSCY_32920</name>
</gene>
<proteinExistence type="predicted"/>
<evidence type="ECO:0000313" key="2">
    <source>
        <dbReference type="Proteomes" id="UP001597145"/>
    </source>
</evidence>
<protein>
    <submittedName>
        <fullName evidence="1">Uncharacterized protein</fullName>
    </submittedName>
</protein>
<organism evidence="1 2">
    <name type="scientific">Pseudonocardia aurantiaca</name>
    <dbReference type="NCBI Taxonomy" id="75290"/>
    <lineage>
        <taxon>Bacteria</taxon>
        <taxon>Bacillati</taxon>
        <taxon>Actinomycetota</taxon>
        <taxon>Actinomycetes</taxon>
        <taxon>Pseudonocardiales</taxon>
        <taxon>Pseudonocardiaceae</taxon>
        <taxon>Pseudonocardia</taxon>
    </lineage>
</organism>
<comment type="caution">
    <text evidence="1">The sequence shown here is derived from an EMBL/GenBank/DDBJ whole genome shotgun (WGS) entry which is preliminary data.</text>
</comment>
<reference evidence="2" key="1">
    <citation type="journal article" date="2019" name="Int. J. Syst. Evol. Microbiol.">
        <title>The Global Catalogue of Microorganisms (GCM) 10K type strain sequencing project: providing services to taxonomists for standard genome sequencing and annotation.</title>
        <authorList>
            <consortium name="The Broad Institute Genomics Platform"/>
            <consortium name="The Broad Institute Genome Sequencing Center for Infectious Disease"/>
            <person name="Wu L."/>
            <person name="Ma J."/>
        </authorList>
    </citation>
    <scope>NUCLEOTIDE SEQUENCE [LARGE SCALE GENOMIC DNA]</scope>
    <source>
        <strain evidence="2">JCM 12165</strain>
    </source>
</reference>
<dbReference type="Proteomes" id="UP001597145">
    <property type="component" value="Unassembled WGS sequence"/>
</dbReference>
<sequence>MRVDARLQQLAERSANFGFLLSVEPVLLSNGAAAYDDPNTVLVKARQFGEAAADSLIARMGLRNGQATCCSAWHANGFGGGERNLVRQTVPGLWR</sequence>
<keyword evidence="2" id="KW-1185">Reference proteome</keyword>
<accession>A0ABW4FUL5</accession>
<dbReference type="RefSeq" id="WP_343984780.1">
    <property type="nucleotide sequence ID" value="NZ_BAAAJG010000025.1"/>
</dbReference>
<dbReference type="EMBL" id="JBHUCP010000033">
    <property type="protein sequence ID" value="MFD1534229.1"/>
    <property type="molecule type" value="Genomic_DNA"/>
</dbReference>
<evidence type="ECO:0000313" key="1">
    <source>
        <dbReference type="EMBL" id="MFD1534229.1"/>
    </source>
</evidence>